<keyword evidence="5 7" id="KW-1133">Transmembrane helix</keyword>
<evidence type="ECO:0000313" key="9">
    <source>
        <dbReference type="Proteomes" id="UP000186868"/>
    </source>
</evidence>
<dbReference type="GO" id="GO:0005886">
    <property type="term" value="C:plasma membrane"/>
    <property type="evidence" value="ECO:0007669"/>
    <property type="project" value="UniProtKB-SubCell"/>
</dbReference>
<name>A0A1U7HPW6_9CYAN</name>
<dbReference type="PANTHER" id="PTHR33452">
    <property type="entry name" value="OXIDOREDUCTASE CATD-RELATED"/>
    <property type="match status" value="1"/>
</dbReference>
<evidence type="ECO:0000256" key="3">
    <source>
        <dbReference type="ARBA" id="ARBA00022475"/>
    </source>
</evidence>
<proteinExistence type="inferred from homology"/>
<accession>A0A1U7HPW6</accession>
<feature type="transmembrane region" description="Helical" evidence="7">
    <location>
        <begin position="71"/>
        <end position="91"/>
    </location>
</feature>
<feature type="transmembrane region" description="Helical" evidence="7">
    <location>
        <begin position="39"/>
        <end position="64"/>
    </location>
</feature>
<dbReference type="InterPro" id="IPR032808">
    <property type="entry name" value="DoxX"/>
</dbReference>
<feature type="transmembrane region" description="Helical" evidence="7">
    <location>
        <begin position="7"/>
        <end position="27"/>
    </location>
</feature>
<evidence type="ECO:0000313" key="8">
    <source>
        <dbReference type="EMBL" id="OKH25643.1"/>
    </source>
</evidence>
<dbReference type="OrthoDB" id="495902at2"/>
<dbReference type="AlphaFoldDB" id="A0A1U7HPW6"/>
<evidence type="ECO:0000256" key="4">
    <source>
        <dbReference type="ARBA" id="ARBA00022692"/>
    </source>
</evidence>
<comment type="similarity">
    <text evidence="2">Belongs to the DoxX family.</text>
</comment>
<dbReference type="RefSeq" id="WP_073598483.1">
    <property type="nucleotide sequence ID" value="NZ_MRCB01000003.1"/>
</dbReference>
<protein>
    <submittedName>
        <fullName evidence="8">DoxX family protein</fullName>
    </submittedName>
</protein>
<evidence type="ECO:0000256" key="6">
    <source>
        <dbReference type="ARBA" id="ARBA00023136"/>
    </source>
</evidence>
<evidence type="ECO:0000256" key="1">
    <source>
        <dbReference type="ARBA" id="ARBA00004651"/>
    </source>
</evidence>
<dbReference type="STRING" id="1921803.NIES593_04740"/>
<evidence type="ECO:0000256" key="2">
    <source>
        <dbReference type="ARBA" id="ARBA00006679"/>
    </source>
</evidence>
<dbReference type="PANTHER" id="PTHR33452:SF1">
    <property type="entry name" value="INNER MEMBRANE PROTEIN YPHA-RELATED"/>
    <property type="match status" value="1"/>
</dbReference>
<gene>
    <name evidence="8" type="ORF">NIES593_04740</name>
</gene>
<dbReference type="EMBL" id="MRCB01000003">
    <property type="protein sequence ID" value="OKH25643.1"/>
    <property type="molecule type" value="Genomic_DNA"/>
</dbReference>
<feature type="transmembrane region" description="Helical" evidence="7">
    <location>
        <begin position="103"/>
        <end position="122"/>
    </location>
</feature>
<keyword evidence="6 7" id="KW-0472">Membrane</keyword>
<keyword evidence="3" id="KW-1003">Cell membrane</keyword>
<comment type="subcellular location">
    <subcellularLocation>
        <location evidence="1">Cell membrane</location>
        <topology evidence="1">Multi-pass membrane protein</topology>
    </subcellularLocation>
</comment>
<reference evidence="8 9" key="1">
    <citation type="submission" date="2016-11" db="EMBL/GenBank/DDBJ databases">
        <title>Draft Genome Sequences of Nine Cyanobacterial Strains from Diverse Habitats.</title>
        <authorList>
            <person name="Zhu T."/>
            <person name="Hou S."/>
            <person name="Lu X."/>
            <person name="Hess W.R."/>
        </authorList>
    </citation>
    <scope>NUCLEOTIDE SEQUENCE [LARGE SCALE GENOMIC DNA]</scope>
    <source>
        <strain evidence="8 9">NIES-593</strain>
    </source>
</reference>
<comment type="caution">
    <text evidence="8">The sequence shown here is derived from an EMBL/GenBank/DDBJ whole genome shotgun (WGS) entry which is preliminary data.</text>
</comment>
<evidence type="ECO:0000256" key="7">
    <source>
        <dbReference type="SAM" id="Phobius"/>
    </source>
</evidence>
<keyword evidence="4 7" id="KW-0812">Transmembrane</keyword>
<evidence type="ECO:0000256" key="5">
    <source>
        <dbReference type="ARBA" id="ARBA00022989"/>
    </source>
</evidence>
<sequence length="137" mass="14787">MQKFIPLIARTFLAIIFVHSGFGKAFFDFASTQQQMAEAGIPIPFVVLIFTIAFQIVGGISLILGYKAKIGAILLIIFLVPATLVFHNPIADPTQTIDFMKNLAILGGLLMVVSFGSGPLSLDGRADSLKMSSRLQD</sequence>
<organism evidence="8 9">
    <name type="scientific">Hydrococcus rivularis NIES-593</name>
    <dbReference type="NCBI Taxonomy" id="1921803"/>
    <lineage>
        <taxon>Bacteria</taxon>
        <taxon>Bacillati</taxon>
        <taxon>Cyanobacteriota</taxon>
        <taxon>Cyanophyceae</taxon>
        <taxon>Pleurocapsales</taxon>
        <taxon>Hydrococcaceae</taxon>
        <taxon>Hydrococcus</taxon>
    </lineage>
</organism>
<keyword evidence="9" id="KW-1185">Reference proteome</keyword>
<dbReference type="Proteomes" id="UP000186868">
    <property type="component" value="Unassembled WGS sequence"/>
</dbReference>
<dbReference type="Pfam" id="PF07681">
    <property type="entry name" value="DoxX"/>
    <property type="match status" value="1"/>
</dbReference>
<dbReference type="InterPro" id="IPR051907">
    <property type="entry name" value="DoxX-like_oxidoreductase"/>
</dbReference>